<dbReference type="CDD" id="cd00293">
    <property type="entry name" value="USP-like"/>
    <property type="match status" value="2"/>
</dbReference>
<proteinExistence type="inferred from homology"/>
<sequence length="283" mass="31145">MMKILVAVDKSEESQQALRACCHLLDHVDAEVDALYVQPDVVEMVADSSYAPFASKDDVEKAIEAEAEKVLDTILESCEICMGGKVPCEPKVAVGDPADEILNFAQEGGYDLIVLGAQGRSSLRGFLLGTVHAKILHHAHKPVLIVRNFRPIQKILVAYRGSQCDQGALSYIAPLFARHKPEITIMHVQETALGESDEFAQKCVLTGEQTLREAGYTPIKKLAKGDFVDEILKAVAVERYDLLVLGAYGHSRPKYLKVLSDEALNLLRLTSRAVLVYRDDKEG</sequence>
<dbReference type="InterPro" id="IPR006015">
    <property type="entry name" value="Universal_stress_UspA"/>
</dbReference>
<feature type="domain" description="UspA" evidence="2">
    <location>
        <begin position="152"/>
        <end position="278"/>
    </location>
</feature>
<reference evidence="3" key="1">
    <citation type="journal article" date="2020" name="mSystems">
        <title>Genome- and Community-Level Interaction Insights into Carbon Utilization and Element Cycling Functions of Hydrothermarchaeota in Hydrothermal Sediment.</title>
        <authorList>
            <person name="Zhou Z."/>
            <person name="Liu Y."/>
            <person name="Xu W."/>
            <person name="Pan J."/>
            <person name="Luo Z.H."/>
            <person name="Li M."/>
        </authorList>
    </citation>
    <scope>NUCLEOTIDE SEQUENCE [LARGE SCALE GENOMIC DNA]</scope>
    <source>
        <strain evidence="3">SpSt-767</strain>
    </source>
</reference>
<feature type="domain" description="UspA" evidence="2">
    <location>
        <begin position="2"/>
        <end position="147"/>
    </location>
</feature>
<dbReference type="AlphaFoldDB" id="A0A7V6A2B4"/>
<dbReference type="InterPro" id="IPR006016">
    <property type="entry name" value="UspA"/>
</dbReference>
<comment type="caution">
    <text evidence="3">The sequence shown here is derived from an EMBL/GenBank/DDBJ whole genome shotgun (WGS) entry which is preliminary data.</text>
</comment>
<organism evidence="3">
    <name type="scientific">Desulfobacca acetoxidans</name>
    <dbReference type="NCBI Taxonomy" id="60893"/>
    <lineage>
        <taxon>Bacteria</taxon>
        <taxon>Pseudomonadati</taxon>
        <taxon>Thermodesulfobacteriota</taxon>
        <taxon>Desulfobaccia</taxon>
        <taxon>Desulfobaccales</taxon>
        <taxon>Desulfobaccaceae</taxon>
        <taxon>Desulfobacca</taxon>
    </lineage>
</organism>
<gene>
    <name evidence="3" type="ORF">ENV52_04255</name>
</gene>
<accession>A0A7V6A2B4</accession>
<dbReference type="EMBL" id="DTGR01000066">
    <property type="protein sequence ID" value="HHS28895.1"/>
    <property type="molecule type" value="Genomic_DNA"/>
</dbReference>
<name>A0A7V6A2B4_9BACT</name>
<dbReference type="Pfam" id="PF00582">
    <property type="entry name" value="Usp"/>
    <property type="match status" value="2"/>
</dbReference>
<dbReference type="PANTHER" id="PTHR46268:SF6">
    <property type="entry name" value="UNIVERSAL STRESS PROTEIN UP12"/>
    <property type="match status" value="1"/>
</dbReference>
<dbReference type="PRINTS" id="PR01438">
    <property type="entry name" value="UNVRSLSTRESS"/>
</dbReference>
<dbReference type="PANTHER" id="PTHR46268">
    <property type="entry name" value="STRESS RESPONSE PROTEIN NHAX"/>
    <property type="match status" value="1"/>
</dbReference>
<dbReference type="InterPro" id="IPR014729">
    <property type="entry name" value="Rossmann-like_a/b/a_fold"/>
</dbReference>
<evidence type="ECO:0000259" key="2">
    <source>
        <dbReference type="Pfam" id="PF00582"/>
    </source>
</evidence>
<evidence type="ECO:0000256" key="1">
    <source>
        <dbReference type="ARBA" id="ARBA00008791"/>
    </source>
</evidence>
<comment type="similarity">
    <text evidence="1">Belongs to the universal stress protein A family.</text>
</comment>
<dbReference type="SUPFAM" id="SSF52402">
    <property type="entry name" value="Adenine nucleotide alpha hydrolases-like"/>
    <property type="match status" value="2"/>
</dbReference>
<protein>
    <submittedName>
        <fullName evidence="3">Universal stress protein</fullName>
    </submittedName>
</protein>
<evidence type="ECO:0000313" key="3">
    <source>
        <dbReference type="EMBL" id="HHS28895.1"/>
    </source>
</evidence>
<dbReference type="Gene3D" id="3.40.50.620">
    <property type="entry name" value="HUPs"/>
    <property type="match status" value="2"/>
</dbReference>